<keyword evidence="12" id="KW-0802">TPR repeat</keyword>
<evidence type="ECO:0000256" key="6">
    <source>
        <dbReference type="ARBA" id="ARBA00022490"/>
    </source>
</evidence>
<dbReference type="InterPro" id="IPR026000">
    <property type="entry name" value="Apc5_dom"/>
</dbReference>
<evidence type="ECO:0000256" key="5">
    <source>
        <dbReference type="ARBA" id="ARBA00016066"/>
    </source>
</evidence>
<evidence type="ECO:0000259" key="17">
    <source>
        <dbReference type="Pfam" id="PF21371"/>
    </source>
</evidence>
<feature type="domain" description="Anaphase-promoting complex subunit 5" evidence="16">
    <location>
        <begin position="265"/>
        <end position="327"/>
    </location>
</feature>
<accession>A0A3Q2XXW5</accession>
<dbReference type="GO" id="GO:0005819">
    <property type="term" value="C:spindle"/>
    <property type="evidence" value="ECO:0007669"/>
    <property type="project" value="UniProtKB-SubCell"/>
</dbReference>
<name>A0A3Q2XXW5_HIPCM</name>
<evidence type="ECO:0000256" key="1">
    <source>
        <dbReference type="ARBA" id="ARBA00004123"/>
    </source>
</evidence>
<dbReference type="GO" id="GO:0031145">
    <property type="term" value="P:anaphase-promoting complex-dependent catabolic process"/>
    <property type="evidence" value="ECO:0007669"/>
    <property type="project" value="TreeGrafter"/>
</dbReference>
<dbReference type="OMA" id="WEEEISC"/>
<evidence type="ECO:0000256" key="9">
    <source>
        <dbReference type="ARBA" id="ARBA00022737"/>
    </source>
</evidence>
<evidence type="ECO:0000313" key="19">
    <source>
        <dbReference type="Proteomes" id="UP000264820"/>
    </source>
</evidence>
<keyword evidence="14" id="KW-0539">Nucleus</keyword>
<sequence>MASVHESLYFNPMMTNGVVHANVFGIKDSVTPYKISLLALLYEMTSFKITLPERRRLNKLILPLQQVVLNDVDTLQSFLKTVGECCPETAYSVKISLHEMVDGELKDMEHFFSTPITPFTAFDSEAYKTSVVGLFMRHMLLAYNKLSFSQVYKLYKSLQHYYHSNYSKPTEGQVGLMSLAVDDFDMDLTSTEDAVGDRLDREEGDNSPDELEIRRGPLSQKQAEYFLARQAYLLKNDENKSLKPALLQEEVNNMLKFNPDFAEAHYLNYLNSIRVQDIYLSTHSLLHYFDRLILSGNEGKSNGEEGYSRNLRYATLNLASLHCRFGH</sequence>
<dbReference type="AlphaFoldDB" id="A0A3Q2XXW5"/>
<evidence type="ECO:0000256" key="7">
    <source>
        <dbReference type="ARBA" id="ARBA00022553"/>
    </source>
</evidence>
<keyword evidence="8" id="KW-0132">Cell division</keyword>
<evidence type="ECO:0000256" key="14">
    <source>
        <dbReference type="ARBA" id="ARBA00023242"/>
    </source>
</evidence>
<proteinExistence type="inferred from homology"/>
<evidence type="ECO:0000259" key="16">
    <source>
        <dbReference type="Pfam" id="PF12862"/>
    </source>
</evidence>
<keyword evidence="9" id="KW-0677">Repeat</keyword>
<dbReference type="GO" id="GO:0045842">
    <property type="term" value="P:positive regulation of mitotic metaphase/anaphase transition"/>
    <property type="evidence" value="ECO:0007669"/>
    <property type="project" value="TreeGrafter"/>
</dbReference>
<dbReference type="GeneTree" id="ENSGT00390000018674"/>
<comment type="pathway">
    <text evidence="3">Protein modification; protein ubiquitination.</text>
</comment>
<dbReference type="InterPro" id="IPR048968">
    <property type="entry name" value="Apc5_N"/>
</dbReference>
<reference evidence="18" key="1">
    <citation type="submission" date="2025-08" db="UniProtKB">
        <authorList>
            <consortium name="Ensembl"/>
        </authorList>
    </citation>
    <scope>IDENTIFICATION</scope>
</reference>
<keyword evidence="6" id="KW-0963">Cytoplasm</keyword>
<evidence type="ECO:0000256" key="11">
    <source>
        <dbReference type="ARBA" id="ARBA00022786"/>
    </source>
</evidence>
<dbReference type="PANTHER" id="PTHR12830:SF9">
    <property type="entry name" value="ANAPHASE-PROMOTING COMPLEX SUBUNIT 5"/>
    <property type="match status" value="1"/>
</dbReference>
<evidence type="ECO:0000256" key="15">
    <source>
        <dbReference type="ARBA" id="ARBA00023306"/>
    </source>
</evidence>
<keyword evidence="13" id="KW-0206">Cytoskeleton</keyword>
<keyword evidence="11" id="KW-0833">Ubl conjugation pathway</keyword>
<evidence type="ECO:0000256" key="12">
    <source>
        <dbReference type="ARBA" id="ARBA00022803"/>
    </source>
</evidence>
<reference evidence="18" key="2">
    <citation type="submission" date="2025-09" db="UniProtKB">
        <authorList>
            <consortium name="Ensembl"/>
        </authorList>
    </citation>
    <scope>IDENTIFICATION</scope>
</reference>
<feature type="domain" description="Anaphase-promoting complex subunit 5 N-terminal" evidence="17">
    <location>
        <begin position="30"/>
        <end position="165"/>
    </location>
</feature>
<dbReference type="Pfam" id="PF21371">
    <property type="entry name" value="Apc5_N"/>
    <property type="match status" value="1"/>
</dbReference>
<evidence type="ECO:0000256" key="3">
    <source>
        <dbReference type="ARBA" id="ARBA00004906"/>
    </source>
</evidence>
<keyword evidence="10" id="KW-0498">Mitosis</keyword>
<dbReference type="Ensembl" id="ENSHCOT00000016195.1">
    <property type="protein sequence ID" value="ENSHCOP00000009928.1"/>
    <property type="gene ID" value="ENSHCOG00000012461.1"/>
</dbReference>
<evidence type="ECO:0000256" key="10">
    <source>
        <dbReference type="ARBA" id="ARBA00022776"/>
    </source>
</evidence>
<evidence type="ECO:0000313" key="18">
    <source>
        <dbReference type="Ensembl" id="ENSHCOP00000009928.1"/>
    </source>
</evidence>
<dbReference type="PANTHER" id="PTHR12830">
    <property type="entry name" value="ANAPHASE-PROMOTING COMPLEX SUBUNIT 5"/>
    <property type="match status" value="1"/>
</dbReference>
<evidence type="ECO:0000256" key="2">
    <source>
        <dbReference type="ARBA" id="ARBA00004186"/>
    </source>
</evidence>
<evidence type="ECO:0000256" key="8">
    <source>
        <dbReference type="ARBA" id="ARBA00022618"/>
    </source>
</evidence>
<dbReference type="STRING" id="109280.ENSHCOP00000009928"/>
<dbReference type="GO" id="GO:0005680">
    <property type="term" value="C:anaphase-promoting complex"/>
    <property type="evidence" value="ECO:0007669"/>
    <property type="project" value="InterPro"/>
</dbReference>
<evidence type="ECO:0000256" key="13">
    <source>
        <dbReference type="ARBA" id="ARBA00023212"/>
    </source>
</evidence>
<dbReference type="GO" id="GO:0070979">
    <property type="term" value="P:protein K11-linked ubiquitination"/>
    <property type="evidence" value="ECO:0007669"/>
    <property type="project" value="TreeGrafter"/>
</dbReference>
<keyword evidence="19" id="KW-1185">Reference proteome</keyword>
<dbReference type="Pfam" id="PF12862">
    <property type="entry name" value="ANAPC5"/>
    <property type="match status" value="1"/>
</dbReference>
<dbReference type="Proteomes" id="UP000264820">
    <property type="component" value="Unplaced"/>
</dbReference>
<organism evidence="18 19">
    <name type="scientific">Hippocampus comes</name>
    <name type="common">Tiger tail seahorse</name>
    <dbReference type="NCBI Taxonomy" id="109280"/>
    <lineage>
        <taxon>Eukaryota</taxon>
        <taxon>Metazoa</taxon>
        <taxon>Chordata</taxon>
        <taxon>Craniata</taxon>
        <taxon>Vertebrata</taxon>
        <taxon>Euteleostomi</taxon>
        <taxon>Actinopterygii</taxon>
        <taxon>Neopterygii</taxon>
        <taxon>Teleostei</taxon>
        <taxon>Neoteleostei</taxon>
        <taxon>Acanthomorphata</taxon>
        <taxon>Syngnathiaria</taxon>
        <taxon>Syngnathiformes</taxon>
        <taxon>Syngnathoidei</taxon>
        <taxon>Syngnathidae</taxon>
        <taxon>Hippocampus</taxon>
    </lineage>
</organism>
<dbReference type="CDD" id="cd16270">
    <property type="entry name" value="Apc5_N"/>
    <property type="match status" value="1"/>
</dbReference>
<comment type="subcellular location">
    <subcellularLocation>
        <location evidence="2">Cytoplasm</location>
        <location evidence="2">Cytoskeleton</location>
        <location evidence="2">Spindle</location>
    </subcellularLocation>
    <subcellularLocation>
        <location evidence="1">Nucleus</location>
    </subcellularLocation>
</comment>
<keyword evidence="7" id="KW-0597">Phosphoprotein</keyword>
<dbReference type="InterPro" id="IPR037679">
    <property type="entry name" value="Apc5"/>
</dbReference>
<comment type="similarity">
    <text evidence="4">Belongs to the APC5 family.</text>
</comment>
<protein>
    <recommendedName>
        <fullName evidence="5">Anaphase-promoting complex subunit 5</fullName>
    </recommendedName>
</protein>
<evidence type="ECO:0000256" key="4">
    <source>
        <dbReference type="ARBA" id="ARBA00007450"/>
    </source>
</evidence>
<dbReference type="GO" id="GO:0051301">
    <property type="term" value="P:cell division"/>
    <property type="evidence" value="ECO:0007669"/>
    <property type="project" value="UniProtKB-KW"/>
</dbReference>
<keyword evidence="15" id="KW-0131">Cell cycle</keyword>